<dbReference type="Proteomes" id="UP000439994">
    <property type="component" value="Unassembled WGS sequence"/>
</dbReference>
<dbReference type="AlphaFoldDB" id="A0A6N8F9A6"/>
<reference evidence="5 6" key="1">
    <citation type="submission" date="2019-11" db="EMBL/GenBank/DDBJ databases">
        <title>P. haliotis isolates from Z. marina roots.</title>
        <authorList>
            <person name="Cohen M."/>
            <person name="Jospin G."/>
            <person name="Eisen J.A."/>
            <person name="Coil D.A."/>
        </authorList>
    </citation>
    <scope>NUCLEOTIDE SEQUENCE [LARGE SCALE GENOMIC DNA]</scope>
    <source>
        <strain evidence="5 6">UCD-MCMsp1aY</strain>
    </source>
</reference>
<accession>A0A6N8F9A6</accession>
<keyword evidence="1" id="KW-0676">Redox-active center</keyword>
<dbReference type="GO" id="GO:0015036">
    <property type="term" value="F:disulfide oxidoreductase activity"/>
    <property type="evidence" value="ECO:0007669"/>
    <property type="project" value="UniProtKB-ARBA"/>
</dbReference>
<dbReference type="PROSITE" id="PS51352">
    <property type="entry name" value="THIOREDOXIN_2"/>
    <property type="match status" value="1"/>
</dbReference>
<evidence type="ECO:0000259" key="4">
    <source>
        <dbReference type="PROSITE" id="PS51352"/>
    </source>
</evidence>
<evidence type="ECO:0000256" key="1">
    <source>
        <dbReference type="ARBA" id="ARBA00023284"/>
    </source>
</evidence>
<evidence type="ECO:0000313" key="6">
    <source>
        <dbReference type="Proteomes" id="UP000439994"/>
    </source>
</evidence>
<gene>
    <name evidence="5" type="ORF">GNP35_10230</name>
</gene>
<proteinExistence type="predicted"/>
<sequence length="196" mass="21786">MLKLSKLFSTLILLFLSISVQVSADDPEVELDEDGNPIVKLDEAPEWVLVDGQGDTVSSATLAEKPYVLHFWATWCPYCKRFQPGLDYIAADYIESGIPTYAVSWWENPGAKPVKEMESRGLMFPVLLEGDAVAKAFGVIGTPTTIFVSHEGEIIYRHTGFDPNDPELRVAYEQLKADFEAPPKPESEDGEDDDSE</sequence>
<evidence type="ECO:0000313" key="5">
    <source>
        <dbReference type="EMBL" id="MUH72838.1"/>
    </source>
</evidence>
<dbReference type="GO" id="GO:0016209">
    <property type="term" value="F:antioxidant activity"/>
    <property type="evidence" value="ECO:0007669"/>
    <property type="project" value="InterPro"/>
</dbReference>
<feature type="domain" description="Thioredoxin" evidence="4">
    <location>
        <begin position="38"/>
        <end position="177"/>
    </location>
</feature>
<protein>
    <submittedName>
        <fullName evidence="5">Redoxin domain-containing protein</fullName>
    </submittedName>
</protein>
<evidence type="ECO:0000256" key="2">
    <source>
        <dbReference type="SAM" id="MobiDB-lite"/>
    </source>
</evidence>
<dbReference type="InterPro" id="IPR017937">
    <property type="entry name" value="Thioredoxin_CS"/>
</dbReference>
<feature type="compositionally biased region" description="Basic and acidic residues" evidence="2">
    <location>
        <begin position="176"/>
        <end position="187"/>
    </location>
</feature>
<dbReference type="CDD" id="cd02966">
    <property type="entry name" value="TlpA_like_family"/>
    <property type="match status" value="1"/>
</dbReference>
<feature type="chain" id="PRO_5026676743" evidence="3">
    <location>
        <begin position="25"/>
        <end position="196"/>
    </location>
</feature>
<dbReference type="EMBL" id="WOCD01000003">
    <property type="protein sequence ID" value="MUH72838.1"/>
    <property type="molecule type" value="Genomic_DNA"/>
</dbReference>
<dbReference type="Gene3D" id="3.40.30.10">
    <property type="entry name" value="Glutaredoxin"/>
    <property type="match status" value="1"/>
</dbReference>
<name>A0A6N8F9A6_9GAMM</name>
<dbReference type="PANTHER" id="PTHR42852">
    <property type="entry name" value="THIOL:DISULFIDE INTERCHANGE PROTEIN DSBE"/>
    <property type="match status" value="1"/>
</dbReference>
<dbReference type="PROSITE" id="PS00194">
    <property type="entry name" value="THIOREDOXIN_1"/>
    <property type="match status" value="1"/>
</dbReference>
<comment type="caution">
    <text evidence="5">The sequence shown here is derived from an EMBL/GenBank/DDBJ whole genome shotgun (WGS) entry which is preliminary data.</text>
</comment>
<dbReference type="InterPro" id="IPR013766">
    <property type="entry name" value="Thioredoxin_domain"/>
</dbReference>
<dbReference type="InterPro" id="IPR000866">
    <property type="entry name" value="AhpC/TSA"/>
</dbReference>
<feature type="region of interest" description="Disordered" evidence="2">
    <location>
        <begin position="176"/>
        <end position="196"/>
    </location>
</feature>
<dbReference type="Pfam" id="PF00578">
    <property type="entry name" value="AhpC-TSA"/>
    <property type="match status" value="1"/>
</dbReference>
<dbReference type="InterPro" id="IPR050553">
    <property type="entry name" value="Thioredoxin_ResA/DsbE_sf"/>
</dbReference>
<dbReference type="SUPFAM" id="SSF52833">
    <property type="entry name" value="Thioredoxin-like"/>
    <property type="match status" value="1"/>
</dbReference>
<keyword evidence="6" id="KW-1185">Reference proteome</keyword>
<feature type="signal peptide" evidence="3">
    <location>
        <begin position="1"/>
        <end position="24"/>
    </location>
</feature>
<organism evidence="5 6">
    <name type="scientific">Psychrosphaera haliotis</name>
    <dbReference type="NCBI Taxonomy" id="555083"/>
    <lineage>
        <taxon>Bacteria</taxon>
        <taxon>Pseudomonadati</taxon>
        <taxon>Pseudomonadota</taxon>
        <taxon>Gammaproteobacteria</taxon>
        <taxon>Alteromonadales</taxon>
        <taxon>Pseudoalteromonadaceae</taxon>
        <taxon>Psychrosphaera</taxon>
    </lineage>
</organism>
<keyword evidence="3" id="KW-0732">Signal</keyword>
<dbReference type="PANTHER" id="PTHR42852:SF17">
    <property type="entry name" value="THIOREDOXIN-LIKE PROTEIN HI_1115"/>
    <property type="match status" value="1"/>
</dbReference>
<evidence type="ECO:0000256" key="3">
    <source>
        <dbReference type="SAM" id="SignalP"/>
    </source>
</evidence>
<dbReference type="InterPro" id="IPR036249">
    <property type="entry name" value="Thioredoxin-like_sf"/>
</dbReference>